<reference evidence="1" key="1">
    <citation type="submission" date="2019-08" db="EMBL/GenBank/DDBJ databases">
        <authorList>
            <person name="Kucharzyk K."/>
            <person name="Murdoch R.W."/>
            <person name="Higgins S."/>
            <person name="Loffler F."/>
        </authorList>
    </citation>
    <scope>NUCLEOTIDE SEQUENCE</scope>
</reference>
<dbReference type="Gene3D" id="1.10.60.40">
    <property type="match status" value="1"/>
</dbReference>
<dbReference type="Gene3D" id="3.40.720.10">
    <property type="entry name" value="Alkaline Phosphatase, subunit A"/>
    <property type="match status" value="1"/>
</dbReference>
<dbReference type="AlphaFoldDB" id="A0A645BB65"/>
<dbReference type="InterPro" id="IPR017850">
    <property type="entry name" value="Alkaline_phosphatase_core_sf"/>
</dbReference>
<comment type="caution">
    <text evidence="1">The sequence shown here is derived from an EMBL/GenBank/DDBJ whole genome shotgun (WGS) entry which is preliminary data.</text>
</comment>
<protein>
    <recommendedName>
        <fullName evidence="2">Alkaline phosphatase</fullName>
    </recommendedName>
</protein>
<dbReference type="SUPFAM" id="SSF53649">
    <property type="entry name" value="Alkaline phosphatase-like"/>
    <property type="match status" value="1"/>
</dbReference>
<name>A0A645BB65_9ZZZZ</name>
<organism evidence="1">
    <name type="scientific">bioreactor metagenome</name>
    <dbReference type="NCBI Taxonomy" id="1076179"/>
    <lineage>
        <taxon>unclassified sequences</taxon>
        <taxon>metagenomes</taxon>
        <taxon>ecological metagenomes</taxon>
    </lineage>
</organism>
<evidence type="ECO:0000313" key="1">
    <source>
        <dbReference type="EMBL" id="MPM62562.1"/>
    </source>
</evidence>
<sequence length="173" mass="18698">MVTGDHETGGLTLGFAGTHYKSYLERLQHQKISTTAFSDLVKQWQKAGDMTLEAAQPAITANFGLKFTGAADDPMVLNSEEQERVKTAFLRSMGDDRYAPGENKELLYGGYDPLSVTLTHILNNKAGVAWTSYSHTALPVATSAMGKNAAAFAGMGDNTDIANRLKPMLDQLP</sequence>
<accession>A0A645BB65</accession>
<proteinExistence type="predicted"/>
<evidence type="ECO:0008006" key="2">
    <source>
        <dbReference type="Google" id="ProtNLM"/>
    </source>
</evidence>
<dbReference type="EMBL" id="VSSQ01018931">
    <property type="protein sequence ID" value="MPM62562.1"/>
    <property type="molecule type" value="Genomic_DNA"/>
</dbReference>
<gene>
    <name evidence="1" type="ORF">SDC9_109437</name>
</gene>